<evidence type="ECO:0000313" key="1">
    <source>
        <dbReference type="EMBL" id="MEX3936662.1"/>
    </source>
</evidence>
<keyword evidence="2" id="KW-1185">Reference proteome</keyword>
<comment type="caution">
    <text evidence="1">The sequence shown here is derived from an EMBL/GenBank/DDBJ whole genome shotgun (WGS) entry which is preliminary data.</text>
</comment>
<evidence type="ECO:0000313" key="2">
    <source>
        <dbReference type="Proteomes" id="UP001558850"/>
    </source>
</evidence>
<gene>
    <name evidence="1" type="ORF">AB4Y32_33645</name>
</gene>
<name>A0ACC6UAR3_9BURK</name>
<sequence length="151" mass="17064">MNVVLFCRDLALTRHIAPAFSGQQPVSPSARLDDRQLIELLCHLVVEQLLSRAIAGIWLIPESLVECIQRWAKMKGVSPGWLEATRIGQLSEQLAFDLWKIQHLRGPTRITRFFDVQGMLDSDSPFVERMCAVCEARLLAHGMVAARNRQS</sequence>
<protein>
    <submittedName>
        <fullName evidence="1">Uncharacterized protein</fullName>
    </submittedName>
</protein>
<proteinExistence type="predicted"/>
<organism evidence="1 2">
    <name type="scientific">Paraburkholderia phymatum</name>
    <dbReference type="NCBI Taxonomy" id="148447"/>
    <lineage>
        <taxon>Bacteria</taxon>
        <taxon>Pseudomonadati</taxon>
        <taxon>Pseudomonadota</taxon>
        <taxon>Betaproteobacteria</taxon>
        <taxon>Burkholderiales</taxon>
        <taxon>Burkholderiaceae</taxon>
        <taxon>Paraburkholderia</taxon>
    </lineage>
</organism>
<dbReference type="Proteomes" id="UP001558850">
    <property type="component" value="Unassembled WGS sequence"/>
</dbReference>
<dbReference type="EMBL" id="JBFRCH010000035">
    <property type="protein sequence ID" value="MEX3936662.1"/>
    <property type="molecule type" value="Genomic_DNA"/>
</dbReference>
<accession>A0ACC6UAR3</accession>
<reference evidence="1" key="1">
    <citation type="submission" date="2024-07" db="EMBL/GenBank/DDBJ databases">
        <title>A survey of Mimosa microsymbionts across Brazilian biomes reveals a high diversity of Paraburkholderia nodulating endemic species, but also that Cupriavidus is common as a symbiont of widespread species.</title>
        <authorList>
            <person name="Rouws L."/>
            <person name="Barauna A."/>
            <person name="Beukes C."/>
            <person name="Rouws J.R.C."/>
            <person name="De Faria S.M."/>
            <person name="Gross E."/>
            <person name="Bueno Dos Reis Junior F."/>
            <person name="Simon M.F."/>
            <person name="Maluk M."/>
            <person name="Odee D.W."/>
            <person name="Kenicer G."/>
            <person name="Young J.P.W."/>
            <person name="Reis V.M."/>
            <person name="Zilli J."/>
            <person name="James E.K."/>
        </authorList>
    </citation>
    <scope>NUCLEOTIDE SEQUENCE</scope>
    <source>
        <strain evidence="1">EG181B</strain>
    </source>
</reference>